<organism evidence="2 3">
    <name type="scientific">Photobacterium kishitanii</name>
    <dbReference type="NCBI Taxonomy" id="318456"/>
    <lineage>
        <taxon>Bacteria</taxon>
        <taxon>Pseudomonadati</taxon>
        <taxon>Pseudomonadota</taxon>
        <taxon>Gammaproteobacteria</taxon>
        <taxon>Vibrionales</taxon>
        <taxon>Vibrionaceae</taxon>
        <taxon>Photobacterium</taxon>
    </lineage>
</organism>
<evidence type="ECO:0000313" key="2">
    <source>
        <dbReference type="EMBL" id="PSV00744.1"/>
    </source>
</evidence>
<protein>
    <submittedName>
        <fullName evidence="2">Uncharacterized protein</fullName>
    </submittedName>
</protein>
<evidence type="ECO:0000313" key="3">
    <source>
        <dbReference type="Proteomes" id="UP000241426"/>
    </source>
</evidence>
<keyword evidence="1" id="KW-1133">Transmembrane helix</keyword>
<accession>A0A2T3KM21</accession>
<gene>
    <name evidence="2" type="ORF">C9J27_06270</name>
</gene>
<keyword evidence="1" id="KW-0472">Membrane</keyword>
<sequence length="110" mass="12472">MAHKDILRQCYRLNLEWRRLEVIFSNTLAYVERYKSAGWVLMFATLLAAPFALRSASNESGAIFGGLVVCNLIFICTAHKLKETALEALQSSKIQFINRISDLHRLAANK</sequence>
<dbReference type="RefSeq" id="WP_107289374.1">
    <property type="nucleotide sequence ID" value="NZ_PYNF01000003.1"/>
</dbReference>
<dbReference type="EMBL" id="PYNF01000003">
    <property type="protein sequence ID" value="PSV00744.1"/>
    <property type="molecule type" value="Genomic_DNA"/>
</dbReference>
<evidence type="ECO:0000256" key="1">
    <source>
        <dbReference type="SAM" id="Phobius"/>
    </source>
</evidence>
<comment type="caution">
    <text evidence="2">The sequence shown here is derived from an EMBL/GenBank/DDBJ whole genome shotgun (WGS) entry which is preliminary data.</text>
</comment>
<keyword evidence="1" id="KW-0812">Transmembrane</keyword>
<reference evidence="2 3" key="1">
    <citation type="submission" date="2018-01" db="EMBL/GenBank/DDBJ databases">
        <title>Whole genome sequencing of Histamine producing bacteria.</title>
        <authorList>
            <person name="Butler K."/>
        </authorList>
    </citation>
    <scope>NUCLEOTIDE SEQUENCE [LARGE SCALE GENOMIC DNA]</scope>
    <source>
        <strain evidence="2 3">FS-7.2</strain>
    </source>
</reference>
<name>A0A2T3KM21_9GAMM</name>
<dbReference type="AlphaFoldDB" id="A0A2T3KM21"/>
<feature type="transmembrane region" description="Helical" evidence="1">
    <location>
        <begin position="62"/>
        <end position="81"/>
    </location>
</feature>
<proteinExistence type="predicted"/>
<dbReference type="Proteomes" id="UP000241426">
    <property type="component" value="Unassembled WGS sequence"/>
</dbReference>
<feature type="transmembrane region" description="Helical" evidence="1">
    <location>
        <begin position="37"/>
        <end position="56"/>
    </location>
</feature>